<gene>
    <name evidence="3 4" type="primary">fdhD</name>
    <name evidence="4" type="ORF">LHGZ1_0797</name>
</gene>
<reference evidence="5" key="1">
    <citation type="submission" date="2017-06" db="EMBL/GenBank/DDBJ databases">
        <title>Whole genome sequence of Laribacter hongkongensis LHGZ1.</title>
        <authorList>
            <person name="Chen D."/>
            <person name="Wu H."/>
            <person name="Chen J."/>
        </authorList>
    </citation>
    <scope>NUCLEOTIDE SEQUENCE [LARGE SCALE GENOMIC DNA]</scope>
    <source>
        <strain evidence="5">LHGZ1</strain>
    </source>
</reference>
<evidence type="ECO:0000256" key="2">
    <source>
        <dbReference type="ARBA" id="ARBA00023150"/>
    </source>
</evidence>
<keyword evidence="1 3" id="KW-0963">Cytoplasm</keyword>
<dbReference type="PANTHER" id="PTHR30592:SF1">
    <property type="entry name" value="SULFUR CARRIER PROTEIN FDHD"/>
    <property type="match status" value="1"/>
</dbReference>
<feature type="binding site" evidence="3">
    <location>
        <begin position="263"/>
        <end position="268"/>
    </location>
    <ligand>
        <name>Mo-bis(molybdopterin guanine dinucleotide)</name>
        <dbReference type="ChEBI" id="CHEBI:60539"/>
    </ligand>
</feature>
<comment type="subcellular location">
    <subcellularLocation>
        <location evidence="3">Cytoplasm</location>
    </subcellularLocation>
</comment>
<feature type="active site" description="Cysteine persulfide intermediate" evidence="3">
    <location>
        <position position="126"/>
    </location>
</feature>
<dbReference type="OrthoDB" id="3197277at2"/>
<sequence length="281" mass="29417">MQNFPFSGCPVPATGELPVAPVQRLDVMRLRDGLLADEQDTVAAEVPVALVYNGISHAVMMCTPEDLEDFATGFSLSEGIVPELSALYDIEVVPVASGIEVRVELAAGCFSALKDRRRQLSGRTGCGLCGVESLQQAIRPVRPVPEQLKIGQGALLAAMAGLPACQVLARETGATHAAAWCAPDGQILAVREDVGRHVALDKLIGIRARQGWSDGFVIVTSRASYEMVHKVAEVGVELLAAISAPTALAVDLAHSAGLTLAGFVRGERAVVYAGAGRLVTG</sequence>
<proteinExistence type="inferred from homology"/>
<evidence type="ECO:0000313" key="5">
    <source>
        <dbReference type="Proteomes" id="UP000197424"/>
    </source>
</evidence>
<name>A0A248LFQ4_9NEIS</name>
<dbReference type="PANTHER" id="PTHR30592">
    <property type="entry name" value="FORMATE DEHYDROGENASE"/>
    <property type="match status" value="1"/>
</dbReference>
<dbReference type="GO" id="GO:0097163">
    <property type="term" value="F:sulfur carrier activity"/>
    <property type="evidence" value="ECO:0007669"/>
    <property type="project" value="UniProtKB-UniRule"/>
</dbReference>
<comment type="function">
    <text evidence="3">Required for formate dehydrogenase (FDH) activity. Acts as a sulfur carrier protein that transfers sulfur from IscS to the molybdenum cofactor prior to its insertion into FDH.</text>
</comment>
<keyword evidence="4" id="KW-0808">Transferase</keyword>
<dbReference type="Proteomes" id="UP000197424">
    <property type="component" value="Chromosome"/>
</dbReference>
<protein>
    <recommendedName>
        <fullName evidence="3">Sulfur carrier protein FdhD</fullName>
    </recommendedName>
</protein>
<dbReference type="SUPFAM" id="SSF53927">
    <property type="entry name" value="Cytidine deaminase-like"/>
    <property type="match status" value="1"/>
</dbReference>
<keyword evidence="2 3" id="KW-0501">Molybdenum cofactor biosynthesis</keyword>
<accession>A0A248LFQ4</accession>
<dbReference type="RefSeq" id="WP_088860206.1">
    <property type="nucleotide sequence ID" value="NZ_CP022115.1"/>
</dbReference>
<evidence type="ECO:0000256" key="3">
    <source>
        <dbReference type="HAMAP-Rule" id="MF_00187"/>
    </source>
</evidence>
<dbReference type="InterPro" id="IPR016193">
    <property type="entry name" value="Cytidine_deaminase-like"/>
</dbReference>
<dbReference type="AlphaFoldDB" id="A0A248LFQ4"/>
<dbReference type="EMBL" id="CP022115">
    <property type="protein sequence ID" value="ASJ23628.1"/>
    <property type="molecule type" value="Genomic_DNA"/>
</dbReference>
<evidence type="ECO:0000313" key="4">
    <source>
        <dbReference type="EMBL" id="ASJ23628.1"/>
    </source>
</evidence>
<comment type="similarity">
    <text evidence="3">Belongs to the FdhD family.</text>
</comment>
<dbReference type="Gene3D" id="3.10.20.10">
    <property type="match status" value="1"/>
</dbReference>
<dbReference type="GO" id="GO:0005737">
    <property type="term" value="C:cytoplasm"/>
    <property type="evidence" value="ECO:0007669"/>
    <property type="project" value="UniProtKB-SubCell"/>
</dbReference>
<dbReference type="PIRSF" id="PIRSF015626">
    <property type="entry name" value="FdhD"/>
    <property type="match status" value="1"/>
</dbReference>
<dbReference type="InterPro" id="IPR003786">
    <property type="entry name" value="FdhD"/>
</dbReference>
<dbReference type="GO" id="GO:0016783">
    <property type="term" value="F:sulfurtransferase activity"/>
    <property type="evidence" value="ECO:0007669"/>
    <property type="project" value="InterPro"/>
</dbReference>
<dbReference type="Pfam" id="PF02634">
    <property type="entry name" value="FdhD-NarQ"/>
    <property type="match status" value="1"/>
</dbReference>
<dbReference type="NCBIfam" id="TIGR00129">
    <property type="entry name" value="fdhD_narQ"/>
    <property type="match status" value="1"/>
</dbReference>
<dbReference type="Gene3D" id="3.40.140.10">
    <property type="entry name" value="Cytidine Deaminase, domain 2"/>
    <property type="match status" value="1"/>
</dbReference>
<dbReference type="GO" id="GO:0006777">
    <property type="term" value="P:Mo-molybdopterin cofactor biosynthetic process"/>
    <property type="evidence" value="ECO:0007669"/>
    <property type="project" value="UniProtKB-UniRule"/>
</dbReference>
<organism evidence="4 5">
    <name type="scientific">Laribacter hongkongensis</name>
    <dbReference type="NCBI Taxonomy" id="168471"/>
    <lineage>
        <taxon>Bacteria</taxon>
        <taxon>Pseudomonadati</taxon>
        <taxon>Pseudomonadota</taxon>
        <taxon>Betaproteobacteria</taxon>
        <taxon>Neisseriales</taxon>
        <taxon>Aquaspirillaceae</taxon>
        <taxon>Laribacter</taxon>
    </lineage>
</organism>
<evidence type="ECO:0000256" key="1">
    <source>
        <dbReference type="ARBA" id="ARBA00022490"/>
    </source>
</evidence>
<dbReference type="HAMAP" id="MF_00187">
    <property type="entry name" value="FdhD"/>
    <property type="match status" value="1"/>
</dbReference>